<evidence type="ECO:0000256" key="34">
    <source>
        <dbReference type="RuleBase" id="RU363095"/>
    </source>
</evidence>
<keyword evidence="9 33" id="KW-1032">Host cell membrane</keyword>
<dbReference type="GO" id="GO:0005198">
    <property type="term" value="F:structural molecule activity"/>
    <property type="evidence" value="ECO:0007669"/>
    <property type="project" value="UniProtKB-UniRule"/>
</dbReference>
<evidence type="ECO:0000256" key="13">
    <source>
        <dbReference type="ARBA" id="ARBA00022685"/>
    </source>
</evidence>
<evidence type="ECO:0000256" key="28">
    <source>
        <dbReference type="ARBA" id="ARBA00023180"/>
    </source>
</evidence>
<dbReference type="InterPro" id="IPR000328">
    <property type="entry name" value="GP41-like"/>
</dbReference>
<dbReference type="GO" id="GO:0019064">
    <property type="term" value="P:fusion of virus membrane with host plasma membrane"/>
    <property type="evidence" value="ECO:0007669"/>
    <property type="project" value="UniProtKB-UniRule"/>
</dbReference>
<keyword evidence="23 33" id="KW-1039">Host endosome</keyword>
<evidence type="ECO:0000256" key="15">
    <source>
        <dbReference type="ARBA" id="ARBA00022703"/>
    </source>
</evidence>
<evidence type="ECO:0000256" key="12">
    <source>
        <dbReference type="ARBA" id="ARBA00022595"/>
    </source>
</evidence>
<dbReference type="Gene3D" id="2.170.40.20">
    <property type="entry name" value="Human immunodeficiency virus 1, Gp160, envelope glycoprotein"/>
    <property type="match status" value="2"/>
</dbReference>
<feature type="topological domain" description="Cytoplasmic" evidence="33">
    <location>
        <begin position="706"/>
        <end position="856"/>
    </location>
</feature>
<keyword evidence="31 33" id="KW-1160">Virus entry into host cell</keyword>
<dbReference type="Pfam" id="PF00517">
    <property type="entry name" value="GP41"/>
    <property type="match status" value="1"/>
</dbReference>
<sequence length="856" mass="97335">MRVTGIRRNYQHLWRWGTRLLGMLMICSAAENLWVTVYYGVPVWKEATTTLFCASDAKAYDTEVHNVWATHACVPTDPNPQEVVLGNVTENFDMWKNNMVEQMQEDIISLWDQSLKPCVKLTPLCVTLNCTDWRNTNDTSGNNTDNASVNISSPTEGGEIKNCSFNITTSIGTKVTDHASFYKLDIVPIDNDTTSYRLINCNTSVITQACPKVSFEPIPIHYCTPAGFAILKCNNKTFSGTGPCTNVSTVQCTHGIRPVVSTQLLLNGSLAEEEVVIRSSNFTNNAKVIIVHLNESVEINCTRPNNNTRKSIHLGPGRAWYATGEIIGNIRQAHCNISRTKWNNTLRWTTEKLRKQFGGKTIIFKQSSGGDPEIVMHTFNCGGEFFYCNTSKLFNSTWNGNSTWDDTTGNDPITLPCRIKQIVNMWQEVGKAMYAPPIRGQIRCSSNITGLLLTRDGGNNTNETETFRPGGGDMKDNWRSELYKYKVVKIEPLGVAPTKAKRRVVQREKRAVGTIGAMFLGFLGTAGSTMGAASITLTVQARQLLSGIVQQQRNLLRAIEAQQHLLQLTVWGIKQLQARVLAVERYLKDQQLLGLWGCSGKLICTTTVPWNVSWSNKSLGEIWDNMTWMEWEREIDNYTREIYTLIEESQNQQEKNELELLELDKWASLWNWFDITKWLWYIKIFIMIVGGLVGLRIVFAVLSIVNRVRQGYSPLSLQTRFPTQRGPDRPEGIEEEGGERDRDRSERLVNGLLTLIWEDLRNLCLFSYRRLRDLLLIVIRIVELLGRRGWEALRYWWNLLQYWIQELKNSAISLLNATAVAVAEGTDRVIEVAQRAFWAVLHIPRRIRQGFERALL</sequence>
<comment type="PTM">
    <text evidence="33">Palmitoylation of the transmembrane protein and of Env polyprotein (prior to its proteolytic cleavage) is essential for their association with host cell membrane lipid rafts. Palmitoylation is therefore required for envelope trafficking to classical lipid rafts, but not for viral replication.</text>
</comment>
<evidence type="ECO:0000256" key="17">
    <source>
        <dbReference type="ARBA" id="ARBA00022804"/>
    </source>
</evidence>
<evidence type="ECO:0000256" key="30">
    <source>
        <dbReference type="ARBA" id="ARBA00023288"/>
    </source>
</evidence>
<evidence type="ECO:0000259" key="37">
    <source>
        <dbReference type="Pfam" id="PF00517"/>
    </source>
</evidence>
<keyword evidence="7 33" id="KW-1168">Fusion of virus membrane with host membrane</keyword>
<dbReference type="InterPro" id="IPR000777">
    <property type="entry name" value="HIV1_Gp120"/>
</dbReference>
<keyword evidence="13 33" id="KW-0165">Cleavage on pair of basic residues</keyword>
<comment type="subunit">
    <text evidence="32">The mature envelope protein (Env) consists of a homotrimer of non-covalently associated gp120-gp41 heterodimers. The resulting complex protrudes from the virus surface as a spike. There seems to be as few as 10 spikes on the average virion. Interacts with host CD4, CCR5 and CXCR4. Gp120 also interacts with the C-type lectins CD209/DC-SIGN and CLEC4M/DC-SIGNR (collectively referred to as DC-SIGN(R)). Gp120 and gp41 interact with GalCer. Gp120 interacts with host ITGA4/ITGB7 complex; on CD4+ T-cells, this interaction results in rapid activation of integrin ITGAL/LFA-1, which facilitates efficient cell-to-cell spreading of HIV-1. Gp120 interacts with cell-associated heparan sulfate; this interaction increases virus infectivity on permissive cells and may be involved in infection of CD4- cells.</text>
</comment>
<dbReference type="Gene3D" id="1.20.5.490">
    <property type="entry name" value="Single helix bin"/>
    <property type="match status" value="1"/>
</dbReference>
<evidence type="ECO:0000256" key="10">
    <source>
        <dbReference type="ARBA" id="ARBA00022570"/>
    </source>
</evidence>
<evidence type="ECO:0000256" key="26">
    <source>
        <dbReference type="ARBA" id="ARBA00023139"/>
    </source>
</evidence>
<keyword evidence="17 33" id="KW-1161">Viral attachment to host cell</keyword>
<evidence type="ECO:0000256" key="9">
    <source>
        <dbReference type="ARBA" id="ARBA00022511"/>
    </source>
</evidence>
<keyword evidence="16 33" id="KW-0732">Signal</keyword>
<keyword evidence="19 33" id="KW-1043">Host membrane</keyword>
<feature type="disulfide bond" evidence="33">
    <location>
        <begin position="233"/>
        <end position="244"/>
    </location>
</feature>
<dbReference type="SUPFAM" id="SSF56502">
    <property type="entry name" value="gp120 core"/>
    <property type="match status" value="2"/>
</dbReference>
<comment type="domain">
    <text evidence="33">The membrane proximal external region (MPER) present in gp41 is a tryptophan-rich region recognized by the antibodies 2F5, Z13, and 4E10. MPER seems to play a role in fusion.</text>
</comment>
<dbReference type="GO" id="GO:0052031">
    <property type="term" value="P:symbiont-mediated perturbation of host defense response"/>
    <property type="evidence" value="ECO:0007669"/>
    <property type="project" value="UniProtKB-UniRule"/>
</dbReference>
<keyword evidence="28 33" id="KW-0325">Glycoprotein</keyword>
<dbReference type="GO" id="GO:1903908">
    <property type="term" value="P:positive regulation of plasma membrane raft polarization"/>
    <property type="evidence" value="ECO:0007669"/>
    <property type="project" value="UniProtKB-UniRule"/>
</dbReference>
<comment type="subcellular location">
    <subcellularLocation>
        <location evidence="3">Host cell membrane</location>
        <topology evidence="3">Peripheral membrane protein</topology>
    </subcellularLocation>
    <subcellularLocation>
        <location evidence="1">Host cell membrane</location>
        <topology evidence="1">Single-pass type I membrane protein</topology>
    </subcellularLocation>
    <subcellularLocation>
        <location evidence="2">Host endosome membrane</location>
        <topology evidence="2">Peripheral membrane protein</topology>
    </subcellularLocation>
    <subcellularLocation>
        <location evidence="5">Host endosome membrane</location>
        <topology evidence="5">Single-pass type I membrane protein</topology>
    </subcellularLocation>
    <subcellularLocation>
        <location evidence="6">Virion membrane</location>
        <topology evidence="6">Peripheral membrane protein</topology>
    </subcellularLocation>
    <subcellularLocation>
        <location evidence="4">Virion membrane</location>
        <topology evidence="4">Single-pass type I membrane protein</topology>
    </subcellularLocation>
</comment>
<keyword evidence="25 33" id="KW-0472">Membrane</keyword>
<evidence type="ECO:0000256" key="21">
    <source>
        <dbReference type="ARBA" id="ARBA00022890"/>
    </source>
</evidence>
<comment type="domain">
    <text evidence="33">The CD4-binding region is targeted by the antibody b12.</text>
</comment>
<evidence type="ECO:0000256" key="1">
    <source>
        <dbReference type="ARBA" id="ARBA00004402"/>
    </source>
</evidence>
<feature type="coiled-coil region" evidence="33">
    <location>
        <begin position="633"/>
        <end position="667"/>
    </location>
</feature>
<dbReference type="Pfam" id="PF00516">
    <property type="entry name" value="GP120"/>
    <property type="match status" value="1"/>
</dbReference>
<dbReference type="InterPro" id="IPR036377">
    <property type="entry name" value="Gp120_core_sf"/>
</dbReference>
<organism evidence="38">
    <name type="scientific">Human immunodeficiency virus type 1</name>
    <name type="common">HIV-1</name>
    <dbReference type="NCBI Taxonomy" id="11676"/>
    <lineage>
        <taxon>Viruses</taxon>
        <taxon>Riboviria</taxon>
        <taxon>Pararnavirae</taxon>
        <taxon>Artverviricota</taxon>
        <taxon>Revtraviricetes</taxon>
        <taxon>Ortervirales</taxon>
        <taxon>Retroviridae</taxon>
        <taxon>Orthoretrovirinae</taxon>
        <taxon>Lentivirus</taxon>
        <taxon>Lentivirus humimdef1</taxon>
    </lineage>
</organism>
<dbReference type="GO" id="GO:0019082">
    <property type="term" value="P:viral protein processing"/>
    <property type="evidence" value="ECO:0007669"/>
    <property type="project" value="UniProtKB-UniRule"/>
</dbReference>
<dbReference type="FunFam" id="2.170.40.20:FF:000001">
    <property type="entry name" value="Envelope glycoprotein gp160"/>
    <property type="match status" value="1"/>
</dbReference>
<comment type="function">
    <text evidence="33">Transmembrane protein gp41: Acts as a class I viral fusion protein. Under the current model, the protein has at least 3 conformational states: pre-fusion native state, pre-hairpin intermediate state, and post-fusion hairpin state. During fusion of viral and target intracellular membranes, the coiled coil regions (heptad repeats) assume a trimer-of-hairpins structure, positioning the fusion peptide in close proximity to the C-terminal region of the ectodomain. The formation of this structure appears to drive apposition and subsequent fusion of viral and target cell membranes. Complete fusion occurs in host cell endosomes and is dynamin-dependent, however some lipid transfer might occur at the plasma membrane. The virus undergoes clathrin-dependent internalization long before endosomal fusion, thus minimizing the surface exposure of conserved viral epitopes during fusion and reducing the efficacy of inhibitors targeting these epitopes. Membranes fusion leads to delivery of the nucleocapsid into the cytoplasm.</text>
</comment>
<comment type="subunit">
    <text evidence="33">The mature envelope protein (Env) consists of a homotrimer of non-covalently associated gp120-gp41 heterodimers. The resulting complex protrudes from the virus surface as a spike. There seems to be as few as 10 spikes on the average virion. Surface protein gp120 interacts with host CD4, CCR5 and CXCR4. Gp120 also interacts with the C-type lectins CD209/DC-SIGN and CLEC4M/DC-SIGNR (collectively referred to as DC-SIGN(R)). Gp120 and gp41 interact with GalCer. Gp120 interacts with host ITGA4/ITGB7 complex; on CD4+ T-cells, this interaction results in rapid activation of integrin ITGAL/LFA-1, which facilitates efficient cell-to-cell spreading of HIV-1. Gp120 interacts with cell-associated heparan sulfate; this interaction increases virus infectivity on permissive cells and may be involved in infection of CD4- cells.</text>
</comment>
<keyword evidence="27 33" id="KW-1015">Disulfide bond</keyword>
<evidence type="ECO:0000256" key="35">
    <source>
        <dbReference type="SAM" id="MobiDB-lite"/>
    </source>
</evidence>
<feature type="disulfide bond" evidence="33">
    <location>
        <begin position="598"/>
        <end position="604"/>
    </location>
</feature>
<dbReference type="EMBL" id="MF591629">
    <property type="protein sequence ID" value="ASV71094.1"/>
    <property type="molecule type" value="Genomic_RNA"/>
</dbReference>
<evidence type="ECO:0000256" key="19">
    <source>
        <dbReference type="ARBA" id="ARBA00022870"/>
    </source>
</evidence>
<feature type="domain" description="Human immunodeficiency virus 1 envelope glycoprotein Gp120" evidence="36">
    <location>
        <begin position="33"/>
        <end position="510"/>
    </location>
</feature>
<reference evidence="38" key="1">
    <citation type="submission" date="2017-07" db="EMBL/GenBank/DDBJ databases">
        <title>Characteristics of Sequential HIV-1 Envelope Sequences in a Plasma Donor with broadly cross-reactive neutralizing activity.</title>
        <authorList>
            <person name="Zou S."/>
            <person name="Zhang D."/>
            <person name="Chen Y."/>
            <person name="Hu Y."/>
            <person name="Hong K."/>
            <person name="Shao Y."/>
        </authorList>
    </citation>
    <scope>NUCLEOTIDE SEQUENCE</scope>
    <source>
        <strain evidence="38">20060418-9</strain>
    </source>
</reference>
<feature type="region of interest" description="Disordered" evidence="35">
    <location>
        <begin position="719"/>
        <end position="742"/>
    </location>
</feature>
<evidence type="ECO:0000256" key="14">
    <source>
        <dbReference type="ARBA" id="ARBA00022692"/>
    </source>
</evidence>
<comment type="function">
    <text evidence="33">Envelope glycoprotein gp160: Oligomerizes in the host endoplasmic reticulum into predominantly trimers. In a second time, gp160 transits in the host Golgi, where glycosylation is completed. The precursor is then proteolytically cleaved in the trans-Golgi and thereby activated by cellular furin or furin-like proteases to produce gp120 and gp41.</text>
</comment>
<dbReference type="FunFam" id="1.20.5.490:FF:000001">
    <property type="entry name" value="Envelope glycoprotein gp160"/>
    <property type="match status" value="1"/>
</dbReference>
<evidence type="ECO:0000256" key="29">
    <source>
        <dbReference type="ARBA" id="ARBA00023280"/>
    </source>
</evidence>
<proteinExistence type="inferred from homology"/>
<evidence type="ECO:0000256" key="5">
    <source>
        <dbReference type="ARBA" id="ARBA00004578"/>
    </source>
</evidence>
<dbReference type="GO" id="GO:0019031">
    <property type="term" value="C:viral envelope"/>
    <property type="evidence" value="ECO:0007669"/>
    <property type="project" value="UniProtKB-KW"/>
</dbReference>
<dbReference type="InterPro" id="IPR037527">
    <property type="entry name" value="Gp160"/>
</dbReference>
<keyword evidence="30 33" id="KW-0449">Lipoprotein</keyword>
<keyword evidence="10 33" id="KW-1165">Clathrin-mediated endocytosis of virus by host</keyword>
<evidence type="ECO:0000256" key="4">
    <source>
        <dbReference type="ARBA" id="ARBA00004563"/>
    </source>
</evidence>
<evidence type="ECO:0000256" key="27">
    <source>
        <dbReference type="ARBA" id="ARBA00023157"/>
    </source>
</evidence>
<feature type="region of interest" description="CD4-binding loop" evidence="33">
    <location>
        <begin position="367"/>
        <end position="377"/>
    </location>
</feature>
<comment type="miscellaneous">
    <text evidence="33">HIV-1 lineages are divided in three main groups, M (for Major), O (for Outlier), and N (for New, or Non-M, Non-O). The vast majority of strains found worldwide belong to the group M. Group O seems to be endemic to and largely confined to Cameroon and neighboring countries in West Central Africa, where these viruses represent a small minority of HIV-1 strains. The group N is represented by a limited number of isolates from Cameroonian persons. The group M is further subdivided in 9 clades or subtypes (A to D, F to H, J and K).</text>
</comment>
<comment type="subcellular location">
    <molecule>Transmembrane protein gp41</molecule>
    <subcellularLocation>
        <location evidence="33">Virion membrane</location>
        <topology evidence="33">Single-pass type I membrane protein</topology>
    </subcellularLocation>
    <subcellularLocation>
        <location evidence="33">Host cell membrane</location>
        <topology evidence="33">Single-pass type I membrane protein</topology>
    </subcellularLocation>
    <subcellularLocation>
        <location evidence="33">Host endosome membrane</location>
        <topology evidence="33">Single-pass type I membrane protein</topology>
    </subcellularLocation>
    <text evidence="33">It is probably concentrated at the site of budding and incorporated into the virions possibly by contacts between the cytoplasmic tail of Env and the N-terminus of Gag.</text>
</comment>
<dbReference type="GO" id="GO:0016020">
    <property type="term" value="C:membrane"/>
    <property type="evidence" value="ECO:0007669"/>
    <property type="project" value="UniProtKB-UniRule"/>
</dbReference>
<feature type="short sequence motif" description="Di-leucine internalization motif" evidence="33">
    <location>
        <begin position="855"/>
        <end position="856"/>
    </location>
</feature>
<evidence type="ECO:0000256" key="24">
    <source>
        <dbReference type="ARBA" id="ARBA00023054"/>
    </source>
</evidence>
<keyword evidence="8 33" id="KW-1170">Fusion of virus membrane with host endosomal membrane</keyword>
<evidence type="ECO:0000256" key="16">
    <source>
        <dbReference type="ARBA" id="ARBA00022729"/>
    </source>
</evidence>
<dbReference type="SUPFAM" id="SSF58069">
    <property type="entry name" value="Virus ectodomain"/>
    <property type="match status" value="1"/>
</dbReference>
<dbReference type="FunFam" id="2.170.40.20:FF:000003">
    <property type="entry name" value="Envelope glycoprotein gp160"/>
    <property type="match status" value="1"/>
</dbReference>
<dbReference type="FunFam" id="1.10.287.210:FF:000001">
    <property type="entry name" value="Envelope glycoprotein gp160"/>
    <property type="match status" value="1"/>
</dbReference>
<evidence type="ECO:0000256" key="7">
    <source>
        <dbReference type="ARBA" id="ARBA00022506"/>
    </source>
</evidence>
<comment type="PTM">
    <text evidence="33">Specific enzymatic cleavages in vivo yield mature proteins. Envelope glycoproteins are synthesized as a inactive precursor that is heavily N-glycosylated and processed likely by host cell furin in the Golgi to yield the mature SU and TM proteins. The cleavage site between SU and TM requires the minimal sequence [KR]-X-[KR]-R. About 2 of the 9 disulfide bonds of gp41 are reduced by P4HB/PDI, following binding to CD4 receptor.</text>
</comment>
<evidence type="ECO:0000313" key="38">
    <source>
        <dbReference type="EMBL" id="ASV71094.1"/>
    </source>
</evidence>
<feature type="site" description="Cleavage; by host furin" evidence="33">
    <location>
        <begin position="510"/>
        <end position="511"/>
    </location>
</feature>
<keyword evidence="18 33" id="KW-0946">Virion</keyword>
<feature type="disulfide bond" evidence="33">
    <location>
        <begin position="53"/>
        <end position="73"/>
    </location>
</feature>
<comment type="domain">
    <text evidence="33 34">The 17 amino acids long immunosuppressive region is present in many retroviral envelope proteins. Synthetic peptides derived from this relatively conserved sequence inhibit immune function in vitro and in vivo.</text>
</comment>
<keyword evidence="24 33" id="KW-0175">Coiled coil</keyword>
<feature type="region of interest" description="MPER; binding to GalCer" evidence="33">
    <location>
        <begin position="662"/>
        <end position="683"/>
    </location>
</feature>
<evidence type="ECO:0000256" key="18">
    <source>
        <dbReference type="ARBA" id="ARBA00022844"/>
    </source>
</evidence>
<organismHost>
    <name type="scientific">Homo sapiens</name>
    <name type="common">Human</name>
    <dbReference type="NCBI Taxonomy" id="9606"/>
</organismHost>
<feature type="region of interest" description="V5" evidence="33">
    <location>
        <begin position="460"/>
        <end position="470"/>
    </location>
</feature>
<feature type="lipid moiety-binding region" description="S-palmitoyl cysteine; by host" evidence="33">
    <location>
        <position position="764"/>
    </location>
</feature>
<feature type="chain" id="PRO_5023482645" description="Surface protein gp120" evidence="33">
    <location>
        <begin position="32"/>
        <end position="510"/>
    </location>
</feature>
<feature type="region of interest" description="Immunosuppression" evidence="33">
    <location>
        <begin position="574"/>
        <end position="592"/>
    </location>
</feature>
<feature type="short sequence motif" description="YXXL motif; contains endocytosis signal" evidence="33">
    <location>
        <begin position="712"/>
        <end position="715"/>
    </location>
</feature>
<dbReference type="HAMAP" id="MF_04083">
    <property type="entry name" value="HIV_ENV"/>
    <property type="match status" value="1"/>
</dbReference>
<keyword evidence="15 33" id="KW-0053">Apoptosis</keyword>
<keyword evidence="14 33" id="KW-0812">Transmembrane</keyword>
<dbReference type="CDD" id="cd09909">
    <property type="entry name" value="HIV-1-like_HR1-HR2"/>
    <property type="match status" value="1"/>
</dbReference>
<dbReference type="GO" id="GO:1903911">
    <property type="term" value="P:positive regulation of receptor clustering"/>
    <property type="evidence" value="ECO:0007669"/>
    <property type="project" value="UniProtKB-UniRule"/>
</dbReference>
<evidence type="ECO:0000256" key="33">
    <source>
        <dbReference type="HAMAP-Rule" id="MF_04083"/>
    </source>
</evidence>
<evidence type="ECO:0000256" key="8">
    <source>
        <dbReference type="ARBA" id="ARBA00022510"/>
    </source>
</evidence>
<gene>
    <name evidence="33 38" type="primary">env</name>
</gene>
<name>A0A286M7V8_HV1</name>
<keyword evidence="12 33" id="KW-1162">Viral penetration into host cytoplasm</keyword>
<keyword evidence="26 33" id="KW-0564">Palmitate</keyword>
<feature type="disulfide bond" evidence="33">
    <location>
        <begin position="223"/>
        <end position="252"/>
    </location>
</feature>
<evidence type="ECO:0000256" key="32">
    <source>
        <dbReference type="ARBA" id="ARBA00062028"/>
    </source>
</evidence>
<evidence type="ECO:0000259" key="36">
    <source>
        <dbReference type="Pfam" id="PF00516"/>
    </source>
</evidence>
<comment type="function">
    <text evidence="33">Surface protein gp120: Attaches the virus to the host lymphoid cell by binding to the primary receptor CD4. This interaction induces a structural rearrangement creating a high affinity binding site for a chemokine coreceptor like CXCR4 and/or CCR5. Acts as a ligand for CD209/DC-SIGN and CLEC4M/DC-SIGNR, which are respectively found on dendritic cells (DCs), and on endothelial cells of liver sinusoids and lymph node sinuses. These interactions allow capture of viral particles at mucosal surfaces by these cells and subsequent transmission to permissive cells. HIV subverts the migration properties of dendritic cells to gain access to CD4+ T-cells in lymph nodes. Virus transmission to permissive T-cells occurs either in trans (without DCs infection, through viral capture and transmission), or in cis (following DCs productive infection, through the usual CD4-gp120 interaction), thereby inducing a robust infection. In trans infection, bound virions remain infectious over days and it is proposed that they are not degraded, but protected in non-lysosomal acidic organelles within the DCs close to the cell membrane thus contributing to the viral infectious potential during DCs' migration from the periphery to the lymphoid tissues. On arrival at lymphoid tissues, intact virions recycle back to DCs' cell surface allowing virus transmission to CD4+ T-cells.</text>
</comment>
<comment type="caution">
    <text evidence="33 34">Lacks conserved residue(s) required for the propagation of feature annotation.</text>
</comment>
<keyword evidence="11 33" id="KW-0945">Host-virus interaction</keyword>
<comment type="subcellular location">
    <molecule>Surface protein gp120</molecule>
    <subcellularLocation>
        <location evidence="33">Virion membrane</location>
        <topology evidence="33">Peripheral membrane protein</topology>
    </subcellularLocation>
    <subcellularLocation>
        <location evidence="33">Host cell membrane</location>
        <topology evidence="33">Peripheral membrane protein</topology>
    </subcellularLocation>
    <subcellularLocation>
        <location evidence="33">Host endosome membrane</location>
        <topology evidence="33">Single-pass type I membrane protein</topology>
    </subcellularLocation>
    <text evidence="33">The surface protein is not anchored to the viral envelope, but associates with the extravirion surface through its binding to TM. It is probably concentrated at the site of budding and incorporated into the virions possibly by contacts between the cytoplasmic tail of Env and the N-terminus of Gag.</text>
</comment>
<feature type="domain" description="Retroviral envelope protein GP41-like" evidence="37">
    <location>
        <begin position="530"/>
        <end position="718"/>
    </location>
</feature>
<comment type="miscellaneous">
    <text evidence="33">Inhibitors targeting HIV-1 viral envelope proteins are used as antiretroviral drugs. Attachment of virions to the cell surface via non-specific interactions and CD4 binding can be blocked by inhibitors that include cyanovirin-N, cyclotriazadisulfonamide analogs, PRO 2000, TNX 355 and PRO 542. In addition, BMS 806 can block CD4-induced conformational changes. Env interactions with the coreceptor molecules can be targeted by CCR5 antagonists including SCH-D, maraviroc (UK 427857) and aplaviroc (GW 873140), and the CXCR4 antagonist AMD 070. Fusion of viral and cellular membranes can be inhibited by peptides such as enfuvirtide and tifuvirtide (T 1249). Resistance to inhibitors associated with mutations in Env are observed. Most of the time, single mutations confer only a modest reduction in drug susceptibility. Combination of several mutations is usually required to develop a high-level drug resistance.</text>
</comment>
<evidence type="ECO:0000256" key="23">
    <source>
        <dbReference type="ARBA" id="ARBA00023046"/>
    </source>
</evidence>
<dbReference type="GO" id="GO:0055036">
    <property type="term" value="C:virion membrane"/>
    <property type="evidence" value="ECO:0007669"/>
    <property type="project" value="UniProtKB-SubCell"/>
</dbReference>
<comment type="domain">
    <text evidence="33">The YXXL motif is involved in determining the exact site of viral release at the surface of infected mononuclear cells and promotes endocytosis. YXXL and di-leucine endocytosis motifs interact directly or indirectly with the clathrin adapter complexes, opperate independently, and their activities are not additive.</text>
</comment>
<dbReference type="Gene3D" id="1.10.287.210">
    <property type="match status" value="1"/>
</dbReference>
<comment type="similarity">
    <text evidence="33">Belongs to the HIV-1 env protein family.</text>
</comment>
<dbReference type="GO" id="GO:0039654">
    <property type="term" value="P:fusion of virus membrane with host endosome membrane"/>
    <property type="evidence" value="ECO:0007669"/>
    <property type="project" value="UniProtKB-UniRule"/>
</dbReference>
<feature type="transmembrane region" description="Helical" evidence="34">
    <location>
        <begin position="20"/>
        <end position="41"/>
    </location>
</feature>
<evidence type="ECO:0000256" key="2">
    <source>
        <dbReference type="ARBA" id="ARBA00004433"/>
    </source>
</evidence>
<dbReference type="GO" id="GO:0075512">
    <property type="term" value="P:clathrin-dependent endocytosis of virus by host cell"/>
    <property type="evidence" value="ECO:0007669"/>
    <property type="project" value="UniProtKB-UniRule"/>
</dbReference>
<dbReference type="GO" id="GO:0020002">
    <property type="term" value="C:host cell plasma membrane"/>
    <property type="evidence" value="ECO:0007669"/>
    <property type="project" value="UniProtKB-SubCell"/>
</dbReference>
<protein>
    <recommendedName>
        <fullName evidence="33">Envelope glycoprotein gp160</fullName>
    </recommendedName>
    <alternativeName>
        <fullName evidence="33">Env polyprotein</fullName>
    </alternativeName>
    <component>
        <recommendedName>
            <fullName evidence="33">Surface protein gp120</fullName>
            <shortName evidence="33">SU</shortName>
        </recommendedName>
        <alternativeName>
            <fullName evidence="33">Glycoprotein 120</fullName>
            <shortName evidence="33">gp120</shortName>
        </alternativeName>
    </component>
    <component>
        <recommendedName>
            <fullName evidence="33">Transmembrane protein gp41</fullName>
            <shortName evidence="33">TM</shortName>
        </recommendedName>
        <alternativeName>
            <fullName evidence="33">Glycoprotein 41</fullName>
            <shortName evidence="33">gp41</shortName>
        </alternativeName>
    </component>
</protein>
<dbReference type="GO" id="GO:0019062">
    <property type="term" value="P:virion attachment to host cell"/>
    <property type="evidence" value="ECO:0007669"/>
    <property type="project" value="UniProtKB-UniRule"/>
</dbReference>
<evidence type="ECO:0000256" key="22">
    <source>
        <dbReference type="ARBA" id="ARBA00022989"/>
    </source>
</evidence>
<comment type="PTM">
    <text evidence="33">Highly glycosylated by host. The high number of glycan on the protein is reffered to as 'glycan shield' because it contributes to hide protein sequence from adaptive immune system.</text>
</comment>
<feature type="chain" id="PRO_5023482647" description="Envelope glycoprotein gp160" evidence="33">
    <location>
        <begin position="32"/>
        <end position="856"/>
    </location>
</feature>
<keyword evidence="29 33" id="KW-0899">Viral immunoevasion</keyword>
<evidence type="ECO:0000256" key="3">
    <source>
        <dbReference type="ARBA" id="ARBA00004505"/>
    </source>
</evidence>
<accession>A0A286M7V8</accession>
<feature type="transmembrane region" description="Helical" evidence="34">
    <location>
        <begin position="678"/>
        <end position="705"/>
    </location>
</feature>
<evidence type="ECO:0000256" key="25">
    <source>
        <dbReference type="ARBA" id="ARBA00023136"/>
    </source>
</evidence>
<keyword evidence="21 33" id="KW-1164">Virus endocytosis by host</keyword>
<keyword evidence="22 33" id="KW-1133">Transmembrane helix</keyword>
<comment type="domain">
    <text evidence="33">Some of the most genetically diverse regions of the viral genome are present in Env. They are called variable regions 1 through 5 (V1 through V5). Coreceptor usage of gp120 is determined mainly by the primary structure of the third variable region (V3) in the outer domain of gp120. The sequence of V3 determines which coreceptor, CCR5 and/or CXCR4 (corresponding to R5/macrophage, X4/T cell and R5X4/T cell and macrophage tropism), is used to trigger the fusion potential of the Env complex, and hence which cells the virus can infect. Binding to CCR5 involves a region adjacent in addition to V3.</text>
</comment>
<keyword evidence="20 33" id="KW-0261">Viral envelope protein</keyword>
<evidence type="ECO:0000256" key="31">
    <source>
        <dbReference type="ARBA" id="ARBA00023296"/>
    </source>
</evidence>
<evidence type="ECO:0000256" key="11">
    <source>
        <dbReference type="ARBA" id="ARBA00022581"/>
    </source>
</evidence>
<dbReference type="GO" id="GO:0044175">
    <property type="term" value="C:host cell endosome membrane"/>
    <property type="evidence" value="ECO:0007669"/>
    <property type="project" value="UniProtKB-SubCell"/>
</dbReference>
<evidence type="ECO:0000256" key="6">
    <source>
        <dbReference type="ARBA" id="ARBA00004650"/>
    </source>
</evidence>
<feature type="chain" id="PRO_5023482646" description="Transmembrane protein gp41" evidence="33">
    <location>
        <begin position="511"/>
        <end position="856"/>
    </location>
</feature>
<evidence type="ECO:0000256" key="20">
    <source>
        <dbReference type="ARBA" id="ARBA00022879"/>
    </source>
</evidence>